<name>A0ABV8B0M3_9BACI</name>
<dbReference type="Proteomes" id="UP001595752">
    <property type="component" value="Unassembled WGS sequence"/>
</dbReference>
<keyword evidence="2" id="KW-1185">Reference proteome</keyword>
<organism evidence="1 2">
    <name type="scientific">Bacillus songklensis</name>
    <dbReference type="NCBI Taxonomy" id="1069116"/>
    <lineage>
        <taxon>Bacteria</taxon>
        <taxon>Bacillati</taxon>
        <taxon>Bacillota</taxon>
        <taxon>Bacilli</taxon>
        <taxon>Bacillales</taxon>
        <taxon>Bacillaceae</taxon>
        <taxon>Bacillus</taxon>
    </lineage>
</organism>
<dbReference type="RefSeq" id="WP_377914623.1">
    <property type="nucleotide sequence ID" value="NZ_JBHRZT010000043.1"/>
</dbReference>
<accession>A0ABV8B0M3</accession>
<dbReference type="InterPro" id="IPR024787">
    <property type="entry name" value="EcsC"/>
</dbReference>
<gene>
    <name evidence="1" type="ORF">ACFOU2_09880</name>
</gene>
<dbReference type="Pfam" id="PF12787">
    <property type="entry name" value="EcsC"/>
    <property type="match status" value="1"/>
</dbReference>
<dbReference type="PANTHER" id="PTHR41260">
    <property type="entry name" value="PROTEIN ECSC"/>
    <property type="match status" value="1"/>
</dbReference>
<dbReference type="EMBL" id="JBHRZT010000043">
    <property type="protein sequence ID" value="MFC3883793.1"/>
    <property type="molecule type" value="Genomic_DNA"/>
</dbReference>
<dbReference type="PANTHER" id="PTHR41260:SF1">
    <property type="entry name" value="PROTEIN ECSC"/>
    <property type="match status" value="1"/>
</dbReference>
<sequence>MNAYEQKVFHEVMIWKGKMDKKSPLLQRFTKQLQVKINDKIPEKVHQVVTESIKKMVQGTIIGSNLTTKVKHTEHLSLEQKDQLVLKTIEQYKKTAAVEGAGTGAGGFLWGLADFPLLLSIKMKCLFDIASIYGFDIKKLEERIYLLYIFHLAFCSDELRPVILEQLEKWDEQQEATEVNWRTFQQEYRDYIDFVKMLQLMPGIGAVVGAVANYRLLDHLGETAMNVYRLRLLKEQ</sequence>
<reference evidence="2" key="1">
    <citation type="journal article" date="2019" name="Int. J. Syst. Evol. Microbiol.">
        <title>The Global Catalogue of Microorganisms (GCM) 10K type strain sequencing project: providing services to taxonomists for standard genome sequencing and annotation.</title>
        <authorList>
            <consortium name="The Broad Institute Genomics Platform"/>
            <consortium name="The Broad Institute Genome Sequencing Center for Infectious Disease"/>
            <person name="Wu L."/>
            <person name="Ma J."/>
        </authorList>
    </citation>
    <scope>NUCLEOTIDE SEQUENCE [LARGE SCALE GENOMIC DNA]</scope>
    <source>
        <strain evidence="2">CCUG 61889</strain>
    </source>
</reference>
<protein>
    <submittedName>
        <fullName evidence="1">EcsC family protein</fullName>
    </submittedName>
</protein>
<evidence type="ECO:0000313" key="1">
    <source>
        <dbReference type="EMBL" id="MFC3883793.1"/>
    </source>
</evidence>
<comment type="caution">
    <text evidence="1">The sequence shown here is derived from an EMBL/GenBank/DDBJ whole genome shotgun (WGS) entry which is preliminary data.</text>
</comment>
<proteinExistence type="predicted"/>
<evidence type="ECO:0000313" key="2">
    <source>
        <dbReference type="Proteomes" id="UP001595752"/>
    </source>
</evidence>